<dbReference type="PANTHER" id="PTHR43877:SF2">
    <property type="entry name" value="AMINOALKYLPHOSPHONATE N-ACETYLTRANSFERASE-RELATED"/>
    <property type="match status" value="1"/>
</dbReference>
<proteinExistence type="predicted"/>
<name>A0ABP9QK51_9RHOO</name>
<keyword evidence="5" id="KW-1185">Reference proteome</keyword>
<dbReference type="Proteomes" id="UP001500547">
    <property type="component" value="Unassembled WGS sequence"/>
</dbReference>
<dbReference type="InterPro" id="IPR000182">
    <property type="entry name" value="GNAT_dom"/>
</dbReference>
<dbReference type="Pfam" id="PF00583">
    <property type="entry name" value="Acetyltransf_1"/>
    <property type="match status" value="1"/>
</dbReference>
<dbReference type="Gene3D" id="3.40.630.30">
    <property type="match status" value="1"/>
</dbReference>
<accession>A0ABP9QK51</accession>
<comment type="caution">
    <text evidence="4">The sequence shown here is derived from an EMBL/GenBank/DDBJ whole genome shotgun (WGS) entry which is preliminary data.</text>
</comment>
<evidence type="ECO:0000313" key="5">
    <source>
        <dbReference type="Proteomes" id="UP001500547"/>
    </source>
</evidence>
<evidence type="ECO:0000256" key="1">
    <source>
        <dbReference type="ARBA" id="ARBA00022679"/>
    </source>
</evidence>
<dbReference type="NCBIfam" id="NF002959">
    <property type="entry name" value="PRK03624.1"/>
    <property type="match status" value="1"/>
</dbReference>
<evidence type="ECO:0000313" key="4">
    <source>
        <dbReference type="EMBL" id="GAA5163319.1"/>
    </source>
</evidence>
<dbReference type="SUPFAM" id="SSF55729">
    <property type="entry name" value="Acyl-CoA N-acyltransferases (Nat)"/>
    <property type="match status" value="1"/>
</dbReference>
<dbReference type="InterPro" id="IPR016181">
    <property type="entry name" value="Acyl_CoA_acyltransferase"/>
</dbReference>
<dbReference type="RefSeq" id="WP_345532295.1">
    <property type="nucleotide sequence ID" value="NZ_BAABLD010000007.1"/>
</dbReference>
<feature type="domain" description="N-acetyltransferase" evidence="3">
    <location>
        <begin position="1"/>
        <end position="139"/>
    </location>
</feature>
<dbReference type="PROSITE" id="PS51186">
    <property type="entry name" value="GNAT"/>
    <property type="match status" value="1"/>
</dbReference>
<gene>
    <name evidence="4" type="ORF">GCM10025770_15290</name>
</gene>
<sequence>MEIRVFRPEDEAAVIALWEACGLTRPWNDPRRDIARKLAVDPELFFVGELGGRVVASVMAGYEGHRGWVNYLAVAPALQGQSLGRQLMAHVETALIERGCPKINLQIRSSNAAVLAFYRSLGYGQDDVISLGKRLIADD</sequence>
<dbReference type="CDD" id="cd04301">
    <property type="entry name" value="NAT_SF"/>
    <property type="match status" value="1"/>
</dbReference>
<dbReference type="InterPro" id="IPR050832">
    <property type="entry name" value="Bact_Acetyltransf"/>
</dbReference>
<keyword evidence="1" id="KW-0808">Transferase</keyword>
<evidence type="ECO:0000256" key="2">
    <source>
        <dbReference type="ARBA" id="ARBA00023315"/>
    </source>
</evidence>
<organism evidence="4 5">
    <name type="scientific">Viridibacterium curvum</name>
    <dbReference type="NCBI Taxonomy" id="1101404"/>
    <lineage>
        <taxon>Bacteria</taxon>
        <taxon>Pseudomonadati</taxon>
        <taxon>Pseudomonadota</taxon>
        <taxon>Betaproteobacteria</taxon>
        <taxon>Rhodocyclales</taxon>
        <taxon>Rhodocyclaceae</taxon>
        <taxon>Viridibacterium</taxon>
    </lineage>
</organism>
<keyword evidence="2" id="KW-0012">Acyltransferase</keyword>
<evidence type="ECO:0000259" key="3">
    <source>
        <dbReference type="PROSITE" id="PS51186"/>
    </source>
</evidence>
<dbReference type="EMBL" id="BAABLD010000007">
    <property type="protein sequence ID" value="GAA5163319.1"/>
    <property type="molecule type" value="Genomic_DNA"/>
</dbReference>
<dbReference type="PANTHER" id="PTHR43877">
    <property type="entry name" value="AMINOALKYLPHOSPHONATE N-ACETYLTRANSFERASE-RELATED-RELATED"/>
    <property type="match status" value="1"/>
</dbReference>
<reference evidence="5" key="1">
    <citation type="journal article" date="2019" name="Int. J. Syst. Evol. Microbiol.">
        <title>The Global Catalogue of Microorganisms (GCM) 10K type strain sequencing project: providing services to taxonomists for standard genome sequencing and annotation.</title>
        <authorList>
            <consortium name="The Broad Institute Genomics Platform"/>
            <consortium name="The Broad Institute Genome Sequencing Center for Infectious Disease"/>
            <person name="Wu L."/>
            <person name="Ma J."/>
        </authorList>
    </citation>
    <scope>NUCLEOTIDE SEQUENCE [LARGE SCALE GENOMIC DNA]</scope>
    <source>
        <strain evidence="5">JCM 18715</strain>
    </source>
</reference>
<protein>
    <submittedName>
        <fullName evidence="4">GNAT family acetyltransferase</fullName>
    </submittedName>
</protein>